<reference evidence="1" key="1">
    <citation type="submission" date="2014-09" db="EMBL/GenBank/DDBJ databases">
        <authorList>
            <person name="Magalhaes I.L.F."/>
            <person name="Oliveira U."/>
            <person name="Santos F.R."/>
            <person name="Vidigal T.H.D.A."/>
            <person name="Brescovit A.D."/>
            <person name="Santos A.J."/>
        </authorList>
    </citation>
    <scope>NUCLEOTIDE SEQUENCE</scope>
    <source>
        <tissue evidence="1">Shoot tissue taken approximately 20 cm above the soil surface</tissue>
    </source>
</reference>
<sequence>MLVDATYYIRCSLETTPYFHEILQTGSLPTVNSFVFKTYRCSLVPPP</sequence>
<dbReference type="EMBL" id="GBRH01175036">
    <property type="protein sequence ID" value="JAE22860.1"/>
    <property type="molecule type" value="Transcribed_RNA"/>
</dbReference>
<reference evidence="1" key="2">
    <citation type="journal article" date="2015" name="Data Brief">
        <title>Shoot transcriptome of the giant reed, Arundo donax.</title>
        <authorList>
            <person name="Barrero R.A."/>
            <person name="Guerrero F.D."/>
            <person name="Moolhuijzen P."/>
            <person name="Goolsby J.A."/>
            <person name="Tidwell J."/>
            <person name="Bellgard S.E."/>
            <person name="Bellgard M.I."/>
        </authorList>
    </citation>
    <scope>NUCLEOTIDE SEQUENCE</scope>
    <source>
        <tissue evidence="1">Shoot tissue taken approximately 20 cm above the soil surface</tissue>
    </source>
</reference>
<evidence type="ECO:0000313" key="1">
    <source>
        <dbReference type="EMBL" id="JAE22860.1"/>
    </source>
</evidence>
<name>A0A0A9GCQ7_ARUDO</name>
<organism evidence="1">
    <name type="scientific">Arundo donax</name>
    <name type="common">Giant reed</name>
    <name type="synonym">Donax arundinaceus</name>
    <dbReference type="NCBI Taxonomy" id="35708"/>
    <lineage>
        <taxon>Eukaryota</taxon>
        <taxon>Viridiplantae</taxon>
        <taxon>Streptophyta</taxon>
        <taxon>Embryophyta</taxon>
        <taxon>Tracheophyta</taxon>
        <taxon>Spermatophyta</taxon>
        <taxon>Magnoliopsida</taxon>
        <taxon>Liliopsida</taxon>
        <taxon>Poales</taxon>
        <taxon>Poaceae</taxon>
        <taxon>PACMAD clade</taxon>
        <taxon>Arundinoideae</taxon>
        <taxon>Arundineae</taxon>
        <taxon>Arundo</taxon>
    </lineage>
</organism>
<protein>
    <submittedName>
        <fullName evidence="1">Uncharacterized protein</fullName>
    </submittedName>
</protein>
<accession>A0A0A9GCQ7</accession>
<proteinExistence type="predicted"/>
<dbReference type="AlphaFoldDB" id="A0A0A9GCQ7"/>